<evidence type="ECO:0000256" key="3">
    <source>
        <dbReference type="ARBA" id="ARBA00022737"/>
    </source>
</evidence>
<evidence type="ECO:0000256" key="9">
    <source>
        <dbReference type="PROSITE-ProRule" id="PRU00043"/>
    </source>
</evidence>
<gene>
    <name evidence="11" type="primary">Pcdhga5_0</name>
    <name evidence="11" type="ORF">CENUNI_R15093</name>
</gene>
<keyword evidence="12" id="KW-1185">Reference proteome</keyword>
<dbReference type="GO" id="GO:0005886">
    <property type="term" value="C:plasma membrane"/>
    <property type="evidence" value="ECO:0007669"/>
    <property type="project" value="TreeGrafter"/>
</dbReference>
<name>A0A7K5AEC4_9AVES</name>
<dbReference type="OrthoDB" id="9990384at2759"/>
<keyword evidence="7" id="KW-0472">Membrane</keyword>
<dbReference type="EMBL" id="VYZI01002838">
    <property type="protein sequence ID" value="NWR82102.1"/>
    <property type="molecule type" value="Genomic_DNA"/>
</dbReference>
<dbReference type="GO" id="GO:0007156">
    <property type="term" value="P:homophilic cell adhesion via plasma membrane adhesion molecules"/>
    <property type="evidence" value="ECO:0007669"/>
    <property type="project" value="InterPro"/>
</dbReference>
<evidence type="ECO:0000256" key="8">
    <source>
        <dbReference type="ARBA" id="ARBA00023180"/>
    </source>
</evidence>
<feature type="non-terminal residue" evidence="11">
    <location>
        <position position="71"/>
    </location>
</feature>
<keyword evidence="5" id="KW-0130">Cell adhesion</keyword>
<keyword evidence="6" id="KW-1133">Transmembrane helix</keyword>
<evidence type="ECO:0000256" key="1">
    <source>
        <dbReference type="ARBA" id="ARBA00004167"/>
    </source>
</evidence>
<evidence type="ECO:0000256" key="5">
    <source>
        <dbReference type="ARBA" id="ARBA00022889"/>
    </source>
</evidence>
<evidence type="ECO:0000256" key="7">
    <source>
        <dbReference type="ARBA" id="ARBA00023136"/>
    </source>
</evidence>
<feature type="non-terminal residue" evidence="11">
    <location>
        <position position="1"/>
    </location>
</feature>
<feature type="domain" description="Cadherin" evidence="10">
    <location>
        <begin position="1"/>
        <end position="70"/>
    </location>
</feature>
<dbReference type="GO" id="GO:0005509">
    <property type="term" value="F:calcium ion binding"/>
    <property type="evidence" value="ECO:0007669"/>
    <property type="project" value="UniProtKB-UniRule"/>
</dbReference>
<keyword evidence="8" id="KW-0325">Glycoprotein</keyword>
<dbReference type="PANTHER" id="PTHR24028">
    <property type="entry name" value="CADHERIN-87A"/>
    <property type="match status" value="1"/>
</dbReference>
<keyword evidence="3" id="KW-0677">Repeat</keyword>
<reference evidence="11 12" key="1">
    <citation type="submission" date="2019-09" db="EMBL/GenBank/DDBJ databases">
        <title>Bird 10,000 Genomes (B10K) Project - Family phase.</title>
        <authorList>
            <person name="Zhang G."/>
        </authorList>
    </citation>
    <scope>NUCLEOTIDE SEQUENCE [LARGE SCALE GENOMIC DNA]</scope>
    <source>
        <strain evidence="11">B10K-DU-017-25</strain>
        <tissue evidence="11">Mixed tissue sample</tissue>
    </source>
</reference>
<evidence type="ECO:0000313" key="11">
    <source>
        <dbReference type="EMBL" id="NWR82102.1"/>
    </source>
</evidence>
<dbReference type="SUPFAM" id="SSF49313">
    <property type="entry name" value="Cadherin-like"/>
    <property type="match status" value="1"/>
</dbReference>
<comment type="caution">
    <text evidence="11">The sequence shown here is derived from an EMBL/GenBank/DDBJ whole genome shotgun (WGS) entry which is preliminary data.</text>
</comment>
<dbReference type="AlphaFoldDB" id="A0A7K5AEC4"/>
<dbReference type="PANTHER" id="PTHR24028:SF234">
    <property type="entry name" value="PROTOCADHERIN GAMMA-A3"/>
    <property type="match status" value="1"/>
</dbReference>
<dbReference type="CDD" id="cd11304">
    <property type="entry name" value="Cadherin_repeat"/>
    <property type="match status" value="1"/>
</dbReference>
<dbReference type="Pfam" id="PF00028">
    <property type="entry name" value="Cadherin"/>
    <property type="match status" value="1"/>
</dbReference>
<evidence type="ECO:0000256" key="4">
    <source>
        <dbReference type="ARBA" id="ARBA00022837"/>
    </source>
</evidence>
<keyword evidence="4 9" id="KW-0106">Calcium</keyword>
<dbReference type="Gene3D" id="2.60.40.60">
    <property type="entry name" value="Cadherins"/>
    <property type="match status" value="1"/>
</dbReference>
<sequence length="71" mass="7573">LTATDADEGTNGHVKYSIKKTTEKASKLFHLDSETGAITLLRSLDFEEGIAYEVEVQAQDGGALSDTAKVS</sequence>
<dbReference type="Proteomes" id="UP000517892">
    <property type="component" value="Unassembled WGS sequence"/>
</dbReference>
<keyword evidence="2" id="KW-0812">Transmembrane</keyword>
<dbReference type="InterPro" id="IPR002126">
    <property type="entry name" value="Cadherin-like_dom"/>
</dbReference>
<evidence type="ECO:0000256" key="6">
    <source>
        <dbReference type="ARBA" id="ARBA00022989"/>
    </source>
</evidence>
<dbReference type="InterPro" id="IPR050174">
    <property type="entry name" value="Protocadherin/Cadherin-CA"/>
</dbReference>
<evidence type="ECO:0000313" key="12">
    <source>
        <dbReference type="Proteomes" id="UP000517892"/>
    </source>
</evidence>
<organism evidence="11 12">
    <name type="scientific">Centropus unirufus</name>
    <dbReference type="NCBI Taxonomy" id="1118519"/>
    <lineage>
        <taxon>Eukaryota</taxon>
        <taxon>Metazoa</taxon>
        <taxon>Chordata</taxon>
        <taxon>Craniata</taxon>
        <taxon>Vertebrata</taxon>
        <taxon>Euteleostomi</taxon>
        <taxon>Archelosauria</taxon>
        <taxon>Archosauria</taxon>
        <taxon>Dinosauria</taxon>
        <taxon>Saurischia</taxon>
        <taxon>Theropoda</taxon>
        <taxon>Coelurosauria</taxon>
        <taxon>Aves</taxon>
        <taxon>Neognathae</taxon>
        <taxon>Neoaves</taxon>
        <taxon>Otidimorphae</taxon>
        <taxon>Cuculiformes</taxon>
        <taxon>Centropidae</taxon>
        <taxon>Centropus</taxon>
    </lineage>
</organism>
<comment type="subcellular location">
    <subcellularLocation>
        <location evidence="1">Membrane</location>
        <topology evidence="1">Single-pass membrane protein</topology>
    </subcellularLocation>
</comment>
<accession>A0A7K5AEC4</accession>
<dbReference type="PROSITE" id="PS50268">
    <property type="entry name" value="CADHERIN_2"/>
    <property type="match status" value="1"/>
</dbReference>
<protein>
    <submittedName>
        <fullName evidence="11">PCDG5 protein</fullName>
    </submittedName>
</protein>
<evidence type="ECO:0000259" key="10">
    <source>
        <dbReference type="PROSITE" id="PS50268"/>
    </source>
</evidence>
<evidence type="ECO:0000256" key="2">
    <source>
        <dbReference type="ARBA" id="ARBA00022692"/>
    </source>
</evidence>
<proteinExistence type="predicted"/>
<dbReference type="SMART" id="SM00112">
    <property type="entry name" value="CA"/>
    <property type="match status" value="1"/>
</dbReference>
<dbReference type="InterPro" id="IPR015919">
    <property type="entry name" value="Cadherin-like_sf"/>
</dbReference>
<dbReference type="FunFam" id="2.60.40.60:FF:000002">
    <property type="entry name" value="Protocadherin alpha 2"/>
    <property type="match status" value="1"/>
</dbReference>